<dbReference type="AlphaFoldDB" id="A0A382IUC5"/>
<keyword evidence="4 6" id="KW-1133">Transmembrane helix</keyword>
<sequence length="325" mass="36286">MRWLKFLLLAIGIGLLIYIVSSVNIEETIKLLQKIGMGMGLILCLYFLAFLIDTFTWQLTLKDIPLTAAWTYRFFQMRLAGEAFNNLTPLAGMGGEPLKAILLNKYYSVSYRDGIASVIIAKTINVLALILFLAIGFLFVLNSTDLNIRYKSIAGVGLITFSTAVVLFYLFQRLKITSTTSNLLPKHKLPAWMRSALMRIVELEDHLASFYKKQLIRFSWALFFALGNWVLGALEIFYIMRFLGHPISLPDAWIIEAMTQLVRAGTFFIPASIGAQEGAFVIIGGAISGSPSAGLAAGVIRRIREIIWIGWGILVFYISKPDLAL</sequence>
<feature type="transmembrane region" description="Helical" evidence="6">
    <location>
        <begin position="278"/>
        <end position="300"/>
    </location>
</feature>
<evidence type="ECO:0000313" key="7">
    <source>
        <dbReference type="EMBL" id="SVC02899.1"/>
    </source>
</evidence>
<dbReference type="GO" id="GO:0005886">
    <property type="term" value="C:plasma membrane"/>
    <property type="evidence" value="ECO:0007669"/>
    <property type="project" value="UniProtKB-SubCell"/>
</dbReference>
<reference evidence="7" key="1">
    <citation type="submission" date="2018-05" db="EMBL/GenBank/DDBJ databases">
        <authorList>
            <person name="Lanie J.A."/>
            <person name="Ng W.-L."/>
            <person name="Kazmierczak K.M."/>
            <person name="Andrzejewski T.M."/>
            <person name="Davidsen T.M."/>
            <person name="Wayne K.J."/>
            <person name="Tettelin H."/>
            <person name="Glass J.I."/>
            <person name="Rusch D."/>
            <person name="Podicherti R."/>
            <person name="Tsui H.-C.T."/>
            <person name="Winkler M.E."/>
        </authorList>
    </citation>
    <scope>NUCLEOTIDE SEQUENCE</scope>
</reference>
<protein>
    <recommendedName>
        <fullName evidence="8">Flippase-like domain-containing protein</fullName>
    </recommendedName>
</protein>
<dbReference type="NCBIfam" id="TIGR00374">
    <property type="entry name" value="flippase-like domain"/>
    <property type="match status" value="1"/>
</dbReference>
<feature type="transmembrane region" description="Helical" evidence="6">
    <location>
        <begin position="115"/>
        <end position="141"/>
    </location>
</feature>
<feature type="non-terminal residue" evidence="7">
    <location>
        <position position="325"/>
    </location>
</feature>
<evidence type="ECO:0000256" key="1">
    <source>
        <dbReference type="ARBA" id="ARBA00004651"/>
    </source>
</evidence>
<comment type="subcellular location">
    <subcellularLocation>
        <location evidence="1">Cell membrane</location>
        <topology evidence="1">Multi-pass membrane protein</topology>
    </subcellularLocation>
</comment>
<dbReference type="Pfam" id="PF03706">
    <property type="entry name" value="LPG_synthase_TM"/>
    <property type="match status" value="1"/>
</dbReference>
<keyword evidence="2" id="KW-1003">Cell membrane</keyword>
<dbReference type="PANTHER" id="PTHR39087">
    <property type="entry name" value="UPF0104 MEMBRANE PROTEIN MJ1595"/>
    <property type="match status" value="1"/>
</dbReference>
<evidence type="ECO:0008006" key="8">
    <source>
        <dbReference type="Google" id="ProtNLM"/>
    </source>
</evidence>
<keyword evidence="5 6" id="KW-0472">Membrane</keyword>
<evidence type="ECO:0000256" key="5">
    <source>
        <dbReference type="ARBA" id="ARBA00023136"/>
    </source>
</evidence>
<evidence type="ECO:0000256" key="3">
    <source>
        <dbReference type="ARBA" id="ARBA00022692"/>
    </source>
</evidence>
<evidence type="ECO:0000256" key="6">
    <source>
        <dbReference type="SAM" id="Phobius"/>
    </source>
</evidence>
<dbReference type="EMBL" id="UINC01069486">
    <property type="protein sequence ID" value="SVC02899.1"/>
    <property type="molecule type" value="Genomic_DNA"/>
</dbReference>
<feature type="transmembrane region" description="Helical" evidence="6">
    <location>
        <begin position="153"/>
        <end position="171"/>
    </location>
</feature>
<evidence type="ECO:0000256" key="4">
    <source>
        <dbReference type="ARBA" id="ARBA00022989"/>
    </source>
</evidence>
<keyword evidence="3 6" id="KW-0812">Transmembrane</keyword>
<feature type="transmembrane region" description="Helical" evidence="6">
    <location>
        <begin position="32"/>
        <end position="52"/>
    </location>
</feature>
<proteinExistence type="predicted"/>
<dbReference type="PANTHER" id="PTHR39087:SF2">
    <property type="entry name" value="UPF0104 MEMBRANE PROTEIN MJ1595"/>
    <property type="match status" value="1"/>
</dbReference>
<dbReference type="InterPro" id="IPR022791">
    <property type="entry name" value="L-PG_synthase/AglD"/>
</dbReference>
<organism evidence="7">
    <name type="scientific">marine metagenome</name>
    <dbReference type="NCBI Taxonomy" id="408172"/>
    <lineage>
        <taxon>unclassified sequences</taxon>
        <taxon>metagenomes</taxon>
        <taxon>ecological metagenomes</taxon>
    </lineage>
</organism>
<name>A0A382IUC5_9ZZZZ</name>
<accession>A0A382IUC5</accession>
<evidence type="ECO:0000256" key="2">
    <source>
        <dbReference type="ARBA" id="ARBA00022475"/>
    </source>
</evidence>
<gene>
    <name evidence="7" type="ORF">METZ01_LOCUS255753</name>
</gene>
<feature type="transmembrane region" description="Helical" evidence="6">
    <location>
        <begin position="220"/>
        <end position="240"/>
    </location>
</feature>